<keyword evidence="2" id="KW-1185">Reference proteome</keyword>
<protein>
    <submittedName>
        <fullName evidence="1">Uncharacterized protein</fullName>
    </submittedName>
</protein>
<evidence type="ECO:0000313" key="2">
    <source>
        <dbReference type="Proteomes" id="UP001054945"/>
    </source>
</evidence>
<evidence type="ECO:0000313" key="1">
    <source>
        <dbReference type="EMBL" id="GIY64889.1"/>
    </source>
</evidence>
<organism evidence="1 2">
    <name type="scientific">Caerostris extrusa</name>
    <name type="common">Bark spider</name>
    <name type="synonym">Caerostris bankana</name>
    <dbReference type="NCBI Taxonomy" id="172846"/>
    <lineage>
        <taxon>Eukaryota</taxon>
        <taxon>Metazoa</taxon>
        <taxon>Ecdysozoa</taxon>
        <taxon>Arthropoda</taxon>
        <taxon>Chelicerata</taxon>
        <taxon>Arachnida</taxon>
        <taxon>Araneae</taxon>
        <taxon>Araneomorphae</taxon>
        <taxon>Entelegynae</taxon>
        <taxon>Araneoidea</taxon>
        <taxon>Araneidae</taxon>
        <taxon>Caerostris</taxon>
    </lineage>
</organism>
<dbReference type="EMBL" id="BPLR01013936">
    <property type="protein sequence ID" value="GIY64889.1"/>
    <property type="molecule type" value="Genomic_DNA"/>
</dbReference>
<accession>A0AAV4V4Q2</accession>
<gene>
    <name evidence="1" type="ORF">CEXT_265371</name>
</gene>
<name>A0AAV4V4Q2_CAEEX</name>
<dbReference type="AlphaFoldDB" id="A0AAV4V4Q2"/>
<reference evidence="1 2" key="1">
    <citation type="submission" date="2021-06" db="EMBL/GenBank/DDBJ databases">
        <title>Caerostris extrusa draft genome.</title>
        <authorList>
            <person name="Kono N."/>
            <person name="Arakawa K."/>
        </authorList>
    </citation>
    <scope>NUCLEOTIDE SEQUENCE [LARGE SCALE GENOMIC DNA]</scope>
</reference>
<sequence>MEPMGETRLTPKRIDNYKVHMKMDYAEFRQCSKITHSMKLIENNLLLIDKVHIQHFHSADLPCVPDIASAAEFNLSDQINVILNPVSNTVKRSAKLTPRQDGSYALLPFLLQDTTFALDGIMNSEKNSLN</sequence>
<dbReference type="Proteomes" id="UP001054945">
    <property type="component" value="Unassembled WGS sequence"/>
</dbReference>
<proteinExistence type="predicted"/>
<comment type="caution">
    <text evidence="1">The sequence shown here is derived from an EMBL/GenBank/DDBJ whole genome shotgun (WGS) entry which is preliminary data.</text>
</comment>